<evidence type="ECO:0000313" key="6">
    <source>
        <dbReference type="Proteomes" id="UP000321726"/>
    </source>
</evidence>
<evidence type="ECO:0000256" key="1">
    <source>
        <dbReference type="ARBA" id="ARBA00006987"/>
    </source>
</evidence>
<name>A0A1M7J062_9GAMM</name>
<dbReference type="Proteomes" id="UP000184123">
    <property type="component" value="Unassembled WGS sequence"/>
</dbReference>
<dbReference type="CDD" id="cd07012">
    <property type="entry name" value="PBP2_Bug_TTT"/>
    <property type="match status" value="1"/>
</dbReference>
<proteinExistence type="inferred from homology"/>
<dbReference type="PIRSF" id="PIRSF017082">
    <property type="entry name" value="YflP"/>
    <property type="match status" value="1"/>
</dbReference>
<sequence length="328" mass="35084">MNDSRLTLMMACVAGLTMTAQVHAYAPGNKVECIAPSTPGGGWDFTCRSVGEVLSDLDLVPRSVQTINMPGASGAVGFSHVLSKRQGDNSLLVATSTATASQLALGRYPGSEEDVTWIRALGSDYGVIAVSSDSEYDSLQQLMDAMVDNPKSVTFTGGSGVGGWDHLKVLLLAREAGVEPLNQITWLASTGGGSSITQIMGGHVVAYSGDLTEAAGFLESGDLKVLAVLAPERLEGEYADIPTASEQGYDVTGANWRGFYMPGDISDEARQYWIDAMDTLYVSEEWQQRMVDSGLMKFHLSGDEFTAFVSDQVRIMRELSAEIGLLEQ</sequence>
<gene>
    <name evidence="3" type="ORF">HCU01_22070</name>
    <name evidence="4" type="ORF">SAMN05660971_03050</name>
</gene>
<comment type="similarity">
    <text evidence="1">Belongs to the UPF0065 (bug) family.</text>
</comment>
<keyword evidence="2" id="KW-0732">Signal</keyword>
<dbReference type="RefSeq" id="WP_073436072.1">
    <property type="nucleotide sequence ID" value="NZ_BJXU01000085.1"/>
</dbReference>
<evidence type="ECO:0000256" key="2">
    <source>
        <dbReference type="SAM" id="SignalP"/>
    </source>
</evidence>
<dbReference type="Gene3D" id="3.40.190.10">
    <property type="entry name" value="Periplasmic binding protein-like II"/>
    <property type="match status" value="1"/>
</dbReference>
<evidence type="ECO:0000313" key="5">
    <source>
        <dbReference type="Proteomes" id="UP000184123"/>
    </source>
</evidence>
<dbReference type="AlphaFoldDB" id="A0A1M7J062"/>
<dbReference type="PANTHER" id="PTHR42928">
    <property type="entry name" value="TRICARBOXYLATE-BINDING PROTEIN"/>
    <property type="match status" value="1"/>
</dbReference>
<dbReference type="Gene3D" id="3.40.190.150">
    <property type="entry name" value="Bordetella uptake gene, domain 1"/>
    <property type="match status" value="1"/>
</dbReference>
<feature type="signal peptide" evidence="2">
    <location>
        <begin position="1"/>
        <end position="24"/>
    </location>
</feature>
<reference evidence="4 5" key="1">
    <citation type="submission" date="2016-11" db="EMBL/GenBank/DDBJ databases">
        <authorList>
            <person name="Jaros S."/>
            <person name="Januszkiewicz K."/>
            <person name="Wedrychowicz H."/>
        </authorList>
    </citation>
    <scope>NUCLEOTIDE SEQUENCE [LARGE SCALE GENOMIC DNA]</scope>
    <source>
        <strain evidence="4 5">DSM 4740</strain>
    </source>
</reference>
<dbReference type="PANTHER" id="PTHR42928:SF3">
    <property type="entry name" value="UPF0065 PROTEIN YFLP"/>
    <property type="match status" value="1"/>
</dbReference>
<dbReference type="InterPro" id="IPR005064">
    <property type="entry name" value="BUG"/>
</dbReference>
<dbReference type="OrthoDB" id="9780943at2"/>
<evidence type="ECO:0000313" key="3">
    <source>
        <dbReference type="EMBL" id="GEN24258.1"/>
    </source>
</evidence>
<dbReference type="InterPro" id="IPR042100">
    <property type="entry name" value="Bug_dom1"/>
</dbReference>
<dbReference type="EMBL" id="FRCA01000008">
    <property type="protein sequence ID" value="SHM46312.1"/>
    <property type="molecule type" value="Genomic_DNA"/>
</dbReference>
<organism evidence="4 5">
    <name type="scientific">Halomonas cupida</name>
    <dbReference type="NCBI Taxonomy" id="44933"/>
    <lineage>
        <taxon>Bacteria</taxon>
        <taxon>Pseudomonadati</taxon>
        <taxon>Pseudomonadota</taxon>
        <taxon>Gammaproteobacteria</taxon>
        <taxon>Oceanospirillales</taxon>
        <taxon>Halomonadaceae</taxon>
        <taxon>Halomonas</taxon>
    </lineage>
</organism>
<dbReference type="Pfam" id="PF03401">
    <property type="entry name" value="TctC"/>
    <property type="match status" value="1"/>
</dbReference>
<feature type="chain" id="PRO_5009927067" evidence="2">
    <location>
        <begin position="25"/>
        <end position="328"/>
    </location>
</feature>
<evidence type="ECO:0000313" key="4">
    <source>
        <dbReference type="EMBL" id="SHM46312.1"/>
    </source>
</evidence>
<accession>A0A1M7J062</accession>
<dbReference type="EMBL" id="BJXU01000085">
    <property type="protein sequence ID" value="GEN24258.1"/>
    <property type="molecule type" value="Genomic_DNA"/>
</dbReference>
<dbReference type="Proteomes" id="UP000321726">
    <property type="component" value="Unassembled WGS sequence"/>
</dbReference>
<protein>
    <submittedName>
        <fullName evidence="3">C4-dicarboxylate ABC transporter substrate-binding protein</fullName>
    </submittedName>
    <submittedName>
        <fullName evidence="4">Putative tricarboxylic transport membrane protein</fullName>
    </submittedName>
</protein>
<reference evidence="3 6" key="2">
    <citation type="submission" date="2019-07" db="EMBL/GenBank/DDBJ databases">
        <title>Whole genome shotgun sequence of Halomonas cupida NBRC 102219.</title>
        <authorList>
            <person name="Hosoyama A."/>
            <person name="Uohara A."/>
            <person name="Ohji S."/>
            <person name="Ichikawa N."/>
        </authorList>
    </citation>
    <scope>NUCLEOTIDE SEQUENCE [LARGE SCALE GENOMIC DNA]</scope>
    <source>
        <strain evidence="3 6">NBRC 102219</strain>
    </source>
</reference>
<keyword evidence="6" id="KW-1185">Reference proteome</keyword>
<dbReference type="STRING" id="44933.SAMN05660971_03050"/>
<dbReference type="SUPFAM" id="SSF53850">
    <property type="entry name" value="Periplasmic binding protein-like II"/>
    <property type="match status" value="1"/>
</dbReference>